<dbReference type="InterPro" id="IPR015216">
    <property type="entry name" value="SANTA"/>
</dbReference>
<dbReference type="PANTHER" id="PTHR35311:SF1">
    <property type="entry name" value="PROTEIN EMBRYO DEFECTIVE 1674"/>
    <property type="match status" value="1"/>
</dbReference>
<proteinExistence type="predicted"/>
<dbReference type="Proteomes" id="UP000323000">
    <property type="component" value="Chromosome 2"/>
</dbReference>
<sequence length="117" mass="13430">MLQYEYQTGVNDVKTSLLHVKSVFLYEWWLDRVYLKSLTVVGFVARGSQVLRTSHSAAIVKRHESIILEIVDGIRVTISSLIDRSRTCSNGVPSEVCDHFLHGFPRYWEGFADQLWG</sequence>
<dbReference type="PANTHER" id="PTHR35311">
    <property type="entry name" value="KINETOCHORE-ASSOCIATED PROTEIN KNL-2 HOMOLOG"/>
    <property type="match status" value="1"/>
</dbReference>
<dbReference type="InterPro" id="IPR053090">
    <property type="entry name" value="Centromere_KNL-2_homolog"/>
</dbReference>
<keyword evidence="3" id="KW-1185">Reference proteome</keyword>
<protein>
    <recommendedName>
        <fullName evidence="1">SANTA domain-containing protein</fullName>
    </recommendedName>
</protein>
<dbReference type="AlphaFoldDB" id="A0A5C7IP79"/>
<dbReference type="Pfam" id="PF09133">
    <property type="entry name" value="SANTA"/>
    <property type="match status" value="1"/>
</dbReference>
<dbReference type="EMBL" id="VAHF01000002">
    <property type="protein sequence ID" value="TXG71187.1"/>
    <property type="molecule type" value="Genomic_DNA"/>
</dbReference>
<evidence type="ECO:0000313" key="2">
    <source>
        <dbReference type="EMBL" id="TXG71187.1"/>
    </source>
</evidence>
<reference evidence="3" key="1">
    <citation type="journal article" date="2019" name="Gigascience">
        <title>De novo genome assembly of the endangered Acer yangbiense, a plant species with extremely small populations endemic to Yunnan Province, China.</title>
        <authorList>
            <person name="Yang J."/>
            <person name="Wariss H.M."/>
            <person name="Tao L."/>
            <person name="Zhang R."/>
            <person name="Yun Q."/>
            <person name="Hollingsworth P."/>
            <person name="Dao Z."/>
            <person name="Luo G."/>
            <person name="Guo H."/>
            <person name="Ma Y."/>
            <person name="Sun W."/>
        </authorList>
    </citation>
    <scope>NUCLEOTIDE SEQUENCE [LARGE SCALE GENOMIC DNA]</scope>
    <source>
        <strain evidence="3">cv. Malutang</strain>
    </source>
</reference>
<evidence type="ECO:0000313" key="3">
    <source>
        <dbReference type="Proteomes" id="UP000323000"/>
    </source>
</evidence>
<comment type="caution">
    <text evidence="2">The sequence shown here is derived from an EMBL/GenBank/DDBJ whole genome shotgun (WGS) entry which is preliminary data.</text>
</comment>
<name>A0A5C7IP79_9ROSI</name>
<accession>A0A5C7IP79</accession>
<gene>
    <name evidence="2" type="ORF">EZV62_006122</name>
</gene>
<feature type="domain" description="SANTA" evidence="1">
    <location>
        <begin position="23"/>
        <end position="109"/>
    </location>
</feature>
<organism evidence="2 3">
    <name type="scientific">Acer yangbiense</name>
    <dbReference type="NCBI Taxonomy" id="1000413"/>
    <lineage>
        <taxon>Eukaryota</taxon>
        <taxon>Viridiplantae</taxon>
        <taxon>Streptophyta</taxon>
        <taxon>Embryophyta</taxon>
        <taxon>Tracheophyta</taxon>
        <taxon>Spermatophyta</taxon>
        <taxon>Magnoliopsida</taxon>
        <taxon>eudicotyledons</taxon>
        <taxon>Gunneridae</taxon>
        <taxon>Pentapetalae</taxon>
        <taxon>rosids</taxon>
        <taxon>malvids</taxon>
        <taxon>Sapindales</taxon>
        <taxon>Sapindaceae</taxon>
        <taxon>Hippocastanoideae</taxon>
        <taxon>Acereae</taxon>
        <taxon>Acer</taxon>
    </lineage>
</organism>
<evidence type="ECO:0000259" key="1">
    <source>
        <dbReference type="Pfam" id="PF09133"/>
    </source>
</evidence>